<dbReference type="EMBL" id="BMRB01000002">
    <property type="protein sequence ID" value="GGS30593.1"/>
    <property type="molecule type" value="Genomic_DNA"/>
</dbReference>
<reference evidence="9" key="1">
    <citation type="journal article" date="2014" name="Int. J. Syst. Evol. Microbiol.">
        <title>Complete genome sequence of Corynebacterium casei LMG S-19264T (=DSM 44701T), isolated from a smear-ripened cheese.</title>
        <authorList>
            <consortium name="US DOE Joint Genome Institute (JGI-PGF)"/>
            <person name="Walter F."/>
            <person name="Albersmeier A."/>
            <person name="Kalinowski J."/>
            <person name="Ruckert C."/>
        </authorList>
    </citation>
    <scope>NUCLEOTIDE SEQUENCE</scope>
    <source>
        <strain evidence="9">JCM 3276</strain>
    </source>
</reference>
<dbReference type="GO" id="GO:0005886">
    <property type="term" value="C:plasma membrane"/>
    <property type="evidence" value="ECO:0007669"/>
    <property type="project" value="UniProtKB-SubCell"/>
</dbReference>
<dbReference type="Gene3D" id="1.10.3470.10">
    <property type="entry name" value="ABC transporter involved in vitamin B12 uptake, BtuC"/>
    <property type="match status" value="1"/>
</dbReference>
<keyword evidence="10" id="KW-1185">Reference proteome</keyword>
<evidence type="ECO:0000256" key="5">
    <source>
        <dbReference type="ARBA" id="ARBA00022692"/>
    </source>
</evidence>
<evidence type="ECO:0000256" key="1">
    <source>
        <dbReference type="ARBA" id="ARBA00004651"/>
    </source>
</evidence>
<evidence type="ECO:0000256" key="7">
    <source>
        <dbReference type="ARBA" id="ARBA00023136"/>
    </source>
</evidence>
<dbReference type="GO" id="GO:0033214">
    <property type="term" value="P:siderophore-iron import into cell"/>
    <property type="evidence" value="ECO:0007669"/>
    <property type="project" value="TreeGrafter"/>
</dbReference>
<proteinExistence type="inferred from homology"/>
<accession>A0A918GDR0</accession>
<dbReference type="InterPro" id="IPR037294">
    <property type="entry name" value="ABC_BtuC-like"/>
</dbReference>
<comment type="caution">
    <text evidence="9">The sequence shown here is derived from an EMBL/GenBank/DDBJ whole genome shotgun (WGS) entry which is preliminary data.</text>
</comment>
<dbReference type="InterPro" id="IPR000522">
    <property type="entry name" value="ABC_transptr_permease_BtuC"/>
</dbReference>
<dbReference type="AlphaFoldDB" id="A0A918GDR0"/>
<feature type="transmembrane region" description="Helical" evidence="8">
    <location>
        <begin position="57"/>
        <end position="75"/>
    </location>
</feature>
<evidence type="ECO:0000256" key="8">
    <source>
        <dbReference type="SAM" id="Phobius"/>
    </source>
</evidence>
<dbReference type="GO" id="GO:0022857">
    <property type="term" value="F:transmembrane transporter activity"/>
    <property type="evidence" value="ECO:0007669"/>
    <property type="project" value="InterPro"/>
</dbReference>
<keyword evidence="7 8" id="KW-0472">Membrane</keyword>
<dbReference type="PANTHER" id="PTHR30472">
    <property type="entry name" value="FERRIC ENTEROBACTIN TRANSPORT SYSTEM PERMEASE PROTEIN"/>
    <property type="match status" value="1"/>
</dbReference>
<evidence type="ECO:0000256" key="6">
    <source>
        <dbReference type="ARBA" id="ARBA00022989"/>
    </source>
</evidence>
<feature type="transmembrane region" description="Helical" evidence="8">
    <location>
        <begin position="185"/>
        <end position="209"/>
    </location>
</feature>
<feature type="transmembrane region" description="Helical" evidence="8">
    <location>
        <begin position="111"/>
        <end position="130"/>
    </location>
</feature>
<evidence type="ECO:0000256" key="2">
    <source>
        <dbReference type="ARBA" id="ARBA00007935"/>
    </source>
</evidence>
<comment type="similarity">
    <text evidence="2">Belongs to the binding-protein-dependent transport system permease family. FecCD subfamily.</text>
</comment>
<evidence type="ECO:0000256" key="3">
    <source>
        <dbReference type="ARBA" id="ARBA00022448"/>
    </source>
</evidence>
<feature type="transmembrane region" description="Helical" evidence="8">
    <location>
        <begin position="87"/>
        <end position="105"/>
    </location>
</feature>
<evidence type="ECO:0000256" key="4">
    <source>
        <dbReference type="ARBA" id="ARBA00022475"/>
    </source>
</evidence>
<feature type="transmembrane region" description="Helical" evidence="8">
    <location>
        <begin position="290"/>
        <end position="308"/>
    </location>
</feature>
<dbReference type="PANTHER" id="PTHR30472:SF37">
    <property type="entry name" value="FE(3+) DICITRATE TRANSPORT SYSTEM PERMEASE PROTEIN FECD-RELATED"/>
    <property type="match status" value="1"/>
</dbReference>
<keyword evidence="5 8" id="KW-0812">Transmembrane</keyword>
<comment type="subcellular location">
    <subcellularLocation>
        <location evidence="1">Cell membrane</location>
        <topology evidence="1">Multi-pass membrane protein</topology>
    </subcellularLocation>
</comment>
<evidence type="ECO:0000313" key="10">
    <source>
        <dbReference type="Proteomes" id="UP000660680"/>
    </source>
</evidence>
<reference evidence="9" key="2">
    <citation type="submission" date="2020-09" db="EMBL/GenBank/DDBJ databases">
        <authorList>
            <person name="Sun Q."/>
            <person name="Ohkuma M."/>
        </authorList>
    </citation>
    <scope>NUCLEOTIDE SEQUENCE</scope>
    <source>
        <strain evidence="9">JCM 3276</strain>
    </source>
</reference>
<dbReference type="Proteomes" id="UP000660680">
    <property type="component" value="Unassembled WGS sequence"/>
</dbReference>
<dbReference type="Pfam" id="PF01032">
    <property type="entry name" value="FecCD"/>
    <property type="match status" value="1"/>
</dbReference>
<gene>
    <name evidence="9" type="ORF">GCM10010171_25210</name>
</gene>
<feature type="transmembrane region" description="Helical" evidence="8">
    <location>
        <begin position="139"/>
        <end position="160"/>
    </location>
</feature>
<sequence length="312" mass="30657">MPRSLAGPWALGLAVVVLGLAAVMVGQPFVGLNRLVPALLAADGLEHALVVQSRAPRAALALLAGAALGAAGHLLQESLRNPLAVPELLGVSSGAAAAVTVAVVFTLPVPLLAAAALGAGVGGALTLLAIRRAAGPDSVLLAGAAVSAALQAVLLAAHSLSDTRDQGVLSRYLLGSLTGTTWTDVLTALPIAALAAPFAVLAVPALRVLRLGDEAAASAGLRPGRARLGVLAVACALVASVVAHCGPVAWVGFLAPRLAGGGLGRAAACGAVLVLGADLLARTVLYPVELPVGGLTAVLAVVAGLLTARRWR</sequence>
<evidence type="ECO:0000313" key="9">
    <source>
        <dbReference type="EMBL" id="GGS30593.1"/>
    </source>
</evidence>
<organism evidence="9 10">
    <name type="scientific">Actinokineospora fastidiosa</name>
    <dbReference type="NCBI Taxonomy" id="1816"/>
    <lineage>
        <taxon>Bacteria</taxon>
        <taxon>Bacillati</taxon>
        <taxon>Actinomycetota</taxon>
        <taxon>Actinomycetes</taxon>
        <taxon>Pseudonocardiales</taxon>
        <taxon>Pseudonocardiaceae</taxon>
        <taxon>Actinokineospora</taxon>
    </lineage>
</organism>
<dbReference type="SUPFAM" id="SSF81345">
    <property type="entry name" value="ABC transporter involved in vitamin B12 uptake, BtuC"/>
    <property type="match status" value="1"/>
</dbReference>
<name>A0A918GDR0_9PSEU</name>
<feature type="transmembrane region" description="Helical" evidence="8">
    <location>
        <begin position="230"/>
        <end position="253"/>
    </location>
</feature>
<keyword evidence="3" id="KW-0813">Transport</keyword>
<keyword evidence="4" id="KW-1003">Cell membrane</keyword>
<protein>
    <submittedName>
        <fullName evidence="9">Iron ABC transporter</fullName>
    </submittedName>
</protein>
<dbReference type="RefSeq" id="WP_229786856.1">
    <property type="nucleotide sequence ID" value="NZ_BMRB01000002.1"/>
</dbReference>
<keyword evidence="6 8" id="KW-1133">Transmembrane helix</keyword>